<keyword evidence="4 9" id="KW-0949">S-adenosyl-L-methionine</keyword>
<comment type="similarity">
    <text evidence="9">Belongs to the radical SAM superfamily. Lipoyl synthase family.</text>
</comment>
<dbReference type="SMART" id="SM00729">
    <property type="entry name" value="Elp3"/>
    <property type="match status" value="1"/>
</dbReference>
<evidence type="ECO:0000256" key="5">
    <source>
        <dbReference type="ARBA" id="ARBA00022723"/>
    </source>
</evidence>
<dbReference type="Proteomes" id="UP000064249">
    <property type="component" value="Unassembled WGS sequence"/>
</dbReference>
<feature type="binding site" evidence="9">
    <location>
        <position position="52"/>
    </location>
    <ligand>
        <name>[4Fe-4S] cluster</name>
        <dbReference type="ChEBI" id="CHEBI:49883"/>
        <label>1</label>
    </ligand>
</feature>
<dbReference type="GO" id="GO:0005737">
    <property type="term" value="C:cytoplasm"/>
    <property type="evidence" value="ECO:0007669"/>
    <property type="project" value="UniProtKB-SubCell"/>
</dbReference>
<dbReference type="InterPro" id="IPR058240">
    <property type="entry name" value="rSAM_sf"/>
</dbReference>
<evidence type="ECO:0000256" key="2">
    <source>
        <dbReference type="ARBA" id="ARBA00022490"/>
    </source>
</evidence>
<dbReference type="UniPathway" id="UPA00538">
    <property type="reaction ID" value="UER00593"/>
</dbReference>
<comment type="caution">
    <text evidence="11">The sequence shown here is derived from an EMBL/GenBank/DDBJ whole genome shotgun (WGS) entry which is preliminary data.</text>
</comment>
<dbReference type="PANTHER" id="PTHR10949:SF0">
    <property type="entry name" value="LIPOYL SYNTHASE, MITOCHONDRIAL"/>
    <property type="match status" value="1"/>
</dbReference>
<dbReference type="InterPro" id="IPR013785">
    <property type="entry name" value="Aldolase_TIM"/>
</dbReference>
<evidence type="ECO:0000259" key="10">
    <source>
        <dbReference type="PROSITE" id="PS51918"/>
    </source>
</evidence>
<comment type="function">
    <text evidence="9">Catalyzes the radical-mediated insertion of two sulfur atoms into the C-6 and C-8 positions of the octanoyl moiety bound to the lipoyl domains of lipoate-dependent enzymes, thereby converting the octanoylated domains into lipoylated derivatives.</text>
</comment>
<dbReference type="InterPro" id="IPR003698">
    <property type="entry name" value="Lipoyl_synth"/>
</dbReference>
<feature type="binding site" evidence="9">
    <location>
        <position position="57"/>
    </location>
    <ligand>
        <name>[4Fe-4S] cluster</name>
        <dbReference type="ChEBI" id="CHEBI:49883"/>
        <label>1</label>
    </ligand>
</feature>
<dbReference type="PROSITE" id="PS51918">
    <property type="entry name" value="RADICAL_SAM"/>
    <property type="match status" value="1"/>
</dbReference>
<dbReference type="EMBL" id="LGFU01000060">
    <property type="protein sequence ID" value="KUK46172.1"/>
    <property type="molecule type" value="Genomic_DNA"/>
</dbReference>
<proteinExistence type="inferred from homology"/>
<comment type="cofactor">
    <cofactor evidence="9">
        <name>[4Fe-4S] cluster</name>
        <dbReference type="ChEBI" id="CHEBI:49883"/>
    </cofactor>
    <text evidence="9">Binds 2 [4Fe-4S] clusters per subunit. One cluster is coordinated with 3 cysteines and an exchangeable S-adenosyl-L-methionine.</text>
</comment>
<dbReference type="PANTHER" id="PTHR10949">
    <property type="entry name" value="LIPOYL SYNTHASE"/>
    <property type="match status" value="1"/>
</dbReference>
<protein>
    <recommendedName>
        <fullName evidence="9">Lipoyl synthase</fullName>
        <ecNumber evidence="9">2.8.1.8</ecNumber>
    </recommendedName>
    <alternativeName>
        <fullName evidence="9">Lip-syn</fullName>
        <shortName evidence="9">LS</shortName>
    </alternativeName>
    <alternativeName>
        <fullName evidence="9">Lipoate synthase</fullName>
    </alternativeName>
    <alternativeName>
        <fullName evidence="9">Lipoic acid synthase</fullName>
    </alternativeName>
    <alternativeName>
        <fullName evidence="9">Sulfur insertion protein LipA</fullName>
    </alternativeName>
</protein>
<comment type="subcellular location">
    <subcellularLocation>
        <location evidence="9">Cytoplasm</location>
    </subcellularLocation>
</comment>
<gene>
    <name evidence="9" type="primary">lipA</name>
    <name evidence="11" type="ORF">XD73_0955</name>
</gene>
<keyword evidence="7 9" id="KW-0411">Iron-sulfur</keyword>
<dbReference type="Gene3D" id="3.20.20.70">
    <property type="entry name" value="Aldolase class I"/>
    <property type="match status" value="1"/>
</dbReference>
<keyword evidence="2 9" id="KW-0963">Cytoplasm</keyword>
<dbReference type="NCBIfam" id="NF009544">
    <property type="entry name" value="PRK12928.1"/>
    <property type="match status" value="1"/>
</dbReference>
<evidence type="ECO:0000313" key="11">
    <source>
        <dbReference type="EMBL" id="KUK46172.1"/>
    </source>
</evidence>
<evidence type="ECO:0000256" key="3">
    <source>
        <dbReference type="ARBA" id="ARBA00022679"/>
    </source>
</evidence>
<dbReference type="PIRSF" id="PIRSF005963">
    <property type="entry name" value="Lipoyl_synth"/>
    <property type="match status" value="1"/>
</dbReference>
<dbReference type="GO" id="GO:0046872">
    <property type="term" value="F:metal ion binding"/>
    <property type="evidence" value="ECO:0007669"/>
    <property type="project" value="UniProtKB-KW"/>
</dbReference>
<feature type="binding site" evidence="9">
    <location>
        <position position="85"/>
    </location>
    <ligand>
        <name>[4Fe-4S] cluster</name>
        <dbReference type="ChEBI" id="CHEBI:49883"/>
        <label>2</label>
        <note>4Fe-4S-S-AdoMet</note>
    </ligand>
</feature>
<dbReference type="FunFam" id="3.20.20.70:FF:000040">
    <property type="entry name" value="Lipoyl synthase"/>
    <property type="match status" value="1"/>
</dbReference>
<accession>A0A101FXN0</accession>
<dbReference type="SFLD" id="SFLDF00271">
    <property type="entry name" value="lipoyl_synthase"/>
    <property type="match status" value="1"/>
</dbReference>
<dbReference type="SUPFAM" id="SSF102114">
    <property type="entry name" value="Radical SAM enzymes"/>
    <property type="match status" value="1"/>
</dbReference>
<organism evidence="11 12">
    <name type="scientific">Anaerolinea thermophila</name>
    <dbReference type="NCBI Taxonomy" id="167964"/>
    <lineage>
        <taxon>Bacteria</taxon>
        <taxon>Bacillati</taxon>
        <taxon>Chloroflexota</taxon>
        <taxon>Anaerolineae</taxon>
        <taxon>Anaerolineales</taxon>
        <taxon>Anaerolineaceae</taxon>
        <taxon>Anaerolinea</taxon>
    </lineage>
</organism>
<keyword evidence="1 9" id="KW-0004">4Fe-4S</keyword>
<feature type="binding site" evidence="9">
    <location>
        <position position="78"/>
    </location>
    <ligand>
        <name>[4Fe-4S] cluster</name>
        <dbReference type="ChEBI" id="CHEBI:49883"/>
        <label>2</label>
        <note>4Fe-4S-S-AdoMet</note>
    </ligand>
</feature>
<dbReference type="Pfam" id="PF04055">
    <property type="entry name" value="Radical_SAM"/>
    <property type="match status" value="1"/>
</dbReference>
<dbReference type="Pfam" id="PF16881">
    <property type="entry name" value="LIAS_N"/>
    <property type="match status" value="1"/>
</dbReference>
<feature type="binding site" evidence="9">
    <location>
        <position position="291"/>
    </location>
    <ligand>
        <name>[4Fe-4S] cluster</name>
        <dbReference type="ChEBI" id="CHEBI:49883"/>
        <label>1</label>
    </ligand>
</feature>
<evidence type="ECO:0000256" key="7">
    <source>
        <dbReference type="ARBA" id="ARBA00023014"/>
    </source>
</evidence>
<comment type="catalytic activity">
    <reaction evidence="8 9">
        <text>[[Fe-S] cluster scaffold protein carrying a second [4Fe-4S](2+) cluster] + N(6)-octanoyl-L-lysyl-[protein] + 2 oxidized [2Fe-2S]-[ferredoxin] + 2 S-adenosyl-L-methionine + 4 H(+) = [[Fe-S] cluster scaffold protein] + N(6)-[(R)-dihydrolipoyl]-L-lysyl-[protein] + 4 Fe(3+) + 2 hydrogen sulfide + 2 5'-deoxyadenosine + 2 L-methionine + 2 reduced [2Fe-2S]-[ferredoxin]</text>
        <dbReference type="Rhea" id="RHEA:16585"/>
        <dbReference type="Rhea" id="RHEA-COMP:9928"/>
        <dbReference type="Rhea" id="RHEA-COMP:10000"/>
        <dbReference type="Rhea" id="RHEA-COMP:10001"/>
        <dbReference type="Rhea" id="RHEA-COMP:10475"/>
        <dbReference type="Rhea" id="RHEA-COMP:14568"/>
        <dbReference type="Rhea" id="RHEA-COMP:14569"/>
        <dbReference type="ChEBI" id="CHEBI:15378"/>
        <dbReference type="ChEBI" id="CHEBI:17319"/>
        <dbReference type="ChEBI" id="CHEBI:29034"/>
        <dbReference type="ChEBI" id="CHEBI:29919"/>
        <dbReference type="ChEBI" id="CHEBI:33722"/>
        <dbReference type="ChEBI" id="CHEBI:33737"/>
        <dbReference type="ChEBI" id="CHEBI:33738"/>
        <dbReference type="ChEBI" id="CHEBI:57844"/>
        <dbReference type="ChEBI" id="CHEBI:59789"/>
        <dbReference type="ChEBI" id="CHEBI:78809"/>
        <dbReference type="ChEBI" id="CHEBI:83100"/>
        <dbReference type="EC" id="2.8.1.8"/>
    </reaction>
</comment>
<feature type="binding site" evidence="9">
    <location>
        <position position="82"/>
    </location>
    <ligand>
        <name>[4Fe-4S] cluster</name>
        <dbReference type="ChEBI" id="CHEBI:49883"/>
        <label>2</label>
        <note>4Fe-4S-S-AdoMet</note>
    </ligand>
</feature>
<dbReference type="InterPro" id="IPR031691">
    <property type="entry name" value="LIAS_N"/>
</dbReference>
<dbReference type="InterPro" id="IPR007197">
    <property type="entry name" value="rSAM"/>
</dbReference>
<feature type="binding site" evidence="9">
    <location>
        <position position="63"/>
    </location>
    <ligand>
        <name>[4Fe-4S] cluster</name>
        <dbReference type="ChEBI" id="CHEBI:49883"/>
        <label>1</label>
    </ligand>
</feature>
<dbReference type="EC" id="2.8.1.8" evidence="9"/>
<reference evidence="11 12" key="1">
    <citation type="journal article" date="2015" name="MBio">
        <title>Genome-Resolved Metagenomic Analysis Reveals Roles for Candidate Phyla and Other Microbial Community Members in Biogeochemical Transformations in Oil Reservoirs.</title>
        <authorList>
            <person name="Hu P."/>
            <person name="Tom L."/>
            <person name="Singh A."/>
            <person name="Thomas B.C."/>
            <person name="Baker B.J."/>
            <person name="Piceno Y.M."/>
            <person name="Andersen G.L."/>
            <person name="Banfield J.F."/>
        </authorList>
    </citation>
    <scope>NUCLEOTIDE SEQUENCE [LARGE SCALE GENOMIC DNA]</scope>
    <source>
        <strain evidence="11">46_16</strain>
    </source>
</reference>
<evidence type="ECO:0000256" key="9">
    <source>
        <dbReference type="HAMAP-Rule" id="MF_00206"/>
    </source>
</evidence>
<feature type="domain" description="Radical SAM core" evidence="10">
    <location>
        <begin position="64"/>
        <end position="280"/>
    </location>
</feature>
<dbReference type="NCBIfam" id="NF004019">
    <property type="entry name" value="PRK05481.1"/>
    <property type="match status" value="1"/>
</dbReference>
<dbReference type="InterPro" id="IPR006638">
    <property type="entry name" value="Elp3/MiaA/NifB-like_rSAM"/>
</dbReference>
<dbReference type="GO" id="GO:0051539">
    <property type="term" value="F:4 iron, 4 sulfur cluster binding"/>
    <property type="evidence" value="ECO:0007669"/>
    <property type="project" value="UniProtKB-UniRule"/>
</dbReference>
<dbReference type="SFLD" id="SFLDS00029">
    <property type="entry name" value="Radical_SAM"/>
    <property type="match status" value="1"/>
</dbReference>
<dbReference type="HAMAP" id="MF_00206">
    <property type="entry name" value="Lipoyl_synth"/>
    <property type="match status" value="1"/>
</dbReference>
<evidence type="ECO:0000313" key="12">
    <source>
        <dbReference type="Proteomes" id="UP000064249"/>
    </source>
</evidence>
<keyword evidence="3 9" id="KW-0808">Transferase</keyword>
<dbReference type="AlphaFoldDB" id="A0A101FXN0"/>
<keyword evidence="5 9" id="KW-0479">Metal-binding</keyword>
<dbReference type="PATRIC" id="fig|167964.4.peg.747"/>
<evidence type="ECO:0000256" key="1">
    <source>
        <dbReference type="ARBA" id="ARBA00022485"/>
    </source>
</evidence>
<dbReference type="SFLD" id="SFLDG01058">
    <property type="entry name" value="lipoyl_synthase_like"/>
    <property type="match status" value="1"/>
</dbReference>
<keyword evidence="6 9" id="KW-0408">Iron</keyword>
<dbReference type="GO" id="GO:0016992">
    <property type="term" value="F:lipoate synthase activity"/>
    <property type="evidence" value="ECO:0007669"/>
    <property type="project" value="UniProtKB-UniRule"/>
</dbReference>
<evidence type="ECO:0000256" key="8">
    <source>
        <dbReference type="ARBA" id="ARBA00047326"/>
    </source>
</evidence>
<dbReference type="GO" id="GO:0009249">
    <property type="term" value="P:protein lipoylation"/>
    <property type="evidence" value="ECO:0007669"/>
    <property type="project" value="UniProtKB-UniRule"/>
</dbReference>
<comment type="pathway">
    <text evidence="9">Protein modification; protein lipoylation via endogenous pathway; protein N(6)-(lipoyl)lysine from octanoyl-[acyl-carrier-protein]: step 2/2.</text>
</comment>
<name>A0A101FXN0_9CHLR</name>
<sequence length="312" mass="35704">MATNPTRDRINPEVMDTTPMRRPGWIKVRAPSGENYENLQHLMRSKSLHTVCEEAGCPNMGECWGSGTATFLMLGDVCTRTCGFCDVKHGRPELMDWAEPERVAQAVRKMSLRHAVITSVNRDERRDGGAPIFAMVIRRIRELQPGCSVEVLIPDFKGSIEALQIVMSARPEILNHNVETVPRLFKKVQPQDRYEWSQAILTNARKLEPEVLTKSGIMVGLGETFEEVQEVMRDLRDWGVDILTIGQYLQPSRKHLPIRRYYEPQEFEELKTYGMELGFKWVESAPLVRSSYHAGEQVRALSAIHRKLNEEN</sequence>
<evidence type="ECO:0000256" key="6">
    <source>
        <dbReference type="ARBA" id="ARBA00023004"/>
    </source>
</evidence>
<dbReference type="NCBIfam" id="TIGR00510">
    <property type="entry name" value="lipA"/>
    <property type="match status" value="1"/>
</dbReference>
<evidence type="ECO:0000256" key="4">
    <source>
        <dbReference type="ARBA" id="ARBA00022691"/>
    </source>
</evidence>